<sequence>MDHIKPLIEAPELAFKRSNLQVLCRVCNSRKSAGERRTGATRGVGPGGDQEHPSGKAEFALHYTCSGMAIDPNGSVGAR</sequence>
<keyword evidence="3" id="KW-0255">Endonuclease</keyword>
<dbReference type="GO" id="GO:0008270">
    <property type="term" value="F:zinc ion binding"/>
    <property type="evidence" value="ECO:0007669"/>
    <property type="project" value="InterPro"/>
</dbReference>
<dbReference type="AlphaFoldDB" id="A0A849BVQ1"/>
<evidence type="ECO:0000313" key="4">
    <source>
        <dbReference type="Proteomes" id="UP000586827"/>
    </source>
</evidence>
<dbReference type="GO" id="GO:0004519">
    <property type="term" value="F:endonuclease activity"/>
    <property type="evidence" value="ECO:0007669"/>
    <property type="project" value="UniProtKB-KW"/>
</dbReference>
<dbReference type="GO" id="GO:0003676">
    <property type="term" value="F:nucleic acid binding"/>
    <property type="evidence" value="ECO:0007669"/>
    <property type="project" value="InterPro"/>
</dbReference>
<dbReference type="InterPro" id="IPR003615">
    <property type="entry name" value="HNH_nuc"/>
</dbReference>
<keyword evidence="4" id="KW-1185">Reference proteome</keyword>
<dbReference type="Proteomes" id="UP000586827">
    <property type="component" value="Unassembled WGS sequence"/>
</dbReference>
<feature type="region of interest" description="Disordered" evidence="1">
    <location>
        <begin position="31"/>
        <end position="56"/>
    </location>
</feature>
<dbReference type="InterPro" id="IPR002711">
    <property type="entry name" value="HNH"/>
</dbReference>
<gene>
    <name evidence="3" type="ORF">HLB23_04720</name>
</gene>
<name>A0A849BVQ1_9NOCA</name>
<evidence type="ECO:0000313" key="3">
    <source>
        <dbReference type="EMBL" id="NNH69178.1"/>
    </source>
</evidence>
<keyword evidence="3" id="KW-0540">Nuclease</keyword>
<proteinExistence type="predicted"/>
<keyword evidence="3" id="KW-0378">Hydrolase</keyword>
<dbReference type="EMBL" id="JABELX010000001">
    <property type="protein sequence ID" value="NNH69178.1"/>
    <property type="molecule type" value="Genomic_DNA"/>
</dbReference>
<organism evidence="3 4">
    <name type="scientific">Nocardia uniformis</name>
    <dbReference type="NCBI Taxonomy" id="53432"/>
    <lineage>
        <taxon>Bacteria</taxon>
        <taxon>Bacillati</taxon>
        <taxon>Actinomycetota</taxon>
        <taxon>Actinomycetes</taxon>
        <taxon>Mycobacteriales</taxon>
        <taxon>Nocardiaceae</taxon>
        <taxon>Nocardia</taxon>
    </lineage>
</organism>
<comment type="caution">
    <text evidence="3">The sequence shown here is derived from an EMBL/GenBank/DDBJ whole genome shotgun (WGS) entry which is preliminary data.</text>
</comment>
<evidence type="ECO:0000256" key="1">
    <source>
        <dbReference type="SAM" id="MobiDB-lite"/>
    </source>
</evidence>
<reference evidence="3 4" key="1">
    <citation type="submission" date="2020-05" db="EMBL/GenBank/DDBJ databases">
        <title>MicrobeNet Type strains.</title>
        <authorList>
            <person name="Nicholson A.C."/>
        </authorList>
    </citation>
    <scope>NUCLEOTIDE SEQUENCE [LARGE SCALE GENOMIC DNA]</scope>
    <source>
        <strain evidence="3 4">JCM 3224</strain>
    </source>
</reference>
<protein>
    <submittedName>
        <fullName evidence="3">HNH endonuclease</fullName>
    </submittedName>
</protein>
<evidence type="ECO:0000259" key="2">
    <source>
        <dbReference type="Pfam" id="PF01844"/>
    </source>
</evidence>
<dbReference type="Gene3D" id="1.10.30.50">
    <property type="match status" value="1"/>
</dbReference>
<dbReference type="CDD" id="cd00085">
    <property type="entry name" value="HNHc"/>
    <property type="match status" value="1"/>
</dbReference>
<feature type="domain" description="HNH" evidence="2">
    <location>
        <begin position="1"/>
        <end position="33"/>
    </location>
</feature>
<dbReference type="Pfam" id="PF01844">
    <property type="entry name" value="HNH"/>
    <property type="match status" value="1"/>
</dbReference>
<accession>A0A849BVQ1</accession>